<keyword evidence="4" id="KW-0862">Zinc</keyword>
<evidence type="ECO:0000256" key="1">
    <source>
        <dbReference type="ARBA" id="ARBA00004123"/>
    </source>
</evidence>
<keyword evidence="5" id="KW-0805">Transcription regulation</keyword>
<accession>A0A8H7ULN3</accession>
<protein>
    <recommendedName>
        <fullName evidence="10">GATA-type domain-containing protein</fullName>
    </recommendedName>
</protein>
<dbReference type="Gene3D" id="3.30.50.10">
    <property type="entry name" value="Erythroid Transcription Factor GATA-1, subunit A"/>
    <property type="match status" value="1"/>
</dbReference>
<dbReference type="GO" id="GO:0008270">
    <property type="term" value="F:zinc ion binding"/>
    <property type="evidence" value="ECO:0007669"/>
    <property type="project" value="UniProtKB-KW"/>
</dbReference>
<dbReference type="OrthoDB" id="515401at2759"/>
<evidence type="ECO:0000256" key="4">
    <source>
        <dbReference type="ARBA" id="ARBA00022833"/>
    </source>
</evidence>
<proteinExistence type="predicted"/>
<feature type="compositionally biased region" description="Polar residues" evidence="9">
    <location>
        <begin position="13"/>
        <end position="28"/>
    </location>
</feature>
<dbReference type="SUPFAM" id="SSF57716">
    <property type="entry name" value="Glucocorticoid receptor-like (DNA-binding domain)"/>
    <property type="match status" value="1"/>
</dbReference>
<evidence type="ECO:0000259" key="10">
    <source>
        <dbReference type="PROSITE" id="PS50114"/>
    </source>
</evidence>
<feature type="region of interest" description="Disordered" evidence="9">
    <location>
        <begin position="1"/>
        <end position="38"/>
    </location>
</feature>
<dbReference type="PANTHER" id="PTHR10071:SF281">
    <property type="entry name" value="BOX A-BINDING FACTOR-RELATED"/>
    <property type="match status" value="1"/>
</dbReference>
<dbReference type="GO" id="GO:0005634">
    <property type="term" value="C:nucleus"/>
    <property type="evidence" value="ECO:0007669"/>
    <property type="project" value="UniProtKB-SubCell"/>
</dbReference>
<dbReference type="PRINTS" id="PR00619">
    <property type="entry name" value="GATAZNFINGER"/>
</dbReference>
<evidence type="ECO:0000313" key="11">
    <source>
        <dbReference type="EMBL" id="KAG2184328.1"/>
    </source>
</evidence>
<sequence length="738" mass="80270">MEHLLSESLFPTKRSSNKSQDSETTSIDSKNDSKKDPLSSQIWRLYTKAKDNLPNGSRLENMTWRMMAMTLNKRRNSNGMQIDQQSPTATTAATITSSPQNLYLPSDQSAVEFAKQTMPIEKAMISSTGYRSYENINLSESSRAQQPSLYNRTFSMVDSRVEQVPLAFSSSNMLDAASQYDVDPSSMTPTGSLDSVGSYMTAYSSSATTDPLDFKGFGYALESQYSPQFAMYALPHQLPTPDEVECDSNDGIFQPMDIEPDQAPVTTSAYSVSIPATSYESSGSLLTSAQIDGSNTPLMFSQYAPLYFPQQTSTQNYLFLNSRNQQTYSSMATGNTTAANTMDASQLHVDPLQVLNRRPSPTATMNPLQSSIIPSYTQNEPRGQSMWVATAASHTQNVSPSSTPTIAEPKQSFDIANFSEHEEGSVKSDYDDSLDEDDDDEEDAQSFTDDLSNNEDDPTYDEGSPSKTRRKNKKQSSRRPSSATSSKGPSPSSSTSTGSNSNQPNFNRGEVRCTNCATTTTPLWRRNPEGQPLCNACGLFLKLHGVVRPLSLKTDVIKKRNRGVNGSLGPSGSTSTKSRSQALQSSSRKGLPIGVSPNTQAGSHRVGAPNTHPRVSTVESPTFSSMSPLTTSSSRSVPKRLRRLSSSGGVKPPTYTTQSPKLTAVKKRHSTGGDLAHHQTHHYPINLSDKYSAVNSVPLYPARHAADNLTSREYDVGMDSNPVVTPTAVTSGPSHAWA</sequence>
<evidence type="ECO:0000256" key="3">
    <source>
        <dbReference type="ARBA" id="ARBA00022771"/>
    </source>
</evidence>
<feature type="region of interest" description="Disordered" evidence="9">
    <location>
        <begin position="357"/>
        <end position="380"/>
    </location>
</feature>
<dbReference type="FunFam" id="3.30.50.10:FF:000007">
    <property type="entry name" value="Nitrogen regulatory AreA, N-terminal"/>
    <property type="match status" value="1"/>
</dbReference>
<keyword evidence="3 8" id="KW-0863">Zinc-finger</keyword>
<dbReference type="Pfam" id="PF08550">
    <property type="entry name" value="GATA_AreA"/>
    <property type="match status" value="1"/>
</dbReference>
<dbReference type="InterPro" id="IPR039355">
    <property type="entry name" value="Transcription_factor_GATA"/>
</dbReference>
<dbReference type="Pfam" id="PF00320">
    <property type="entry name" value="GATA"/>
    <property type="match status" value="1"/>
</dbReference>
<dbReference type="InterPro" id="IPR013088">
    <property type="entry name" value="Znf_NHR/GATA"/>
</dbReference>
<feature type="compositionally biased region" description="Acidic residues" evidence="9">
    <location>
        <begin position="431"/>
        <end position="444"/>
    </location>
</feature>
<feature type="compositionally biased region" description="Low complexity" evidence="9">
    <location>
        <begin position="478"/>
        <end position="502"/>
    </location>
</feature>
<feature type="compositionally biased region" description="Basic residues" evidence="9">
    <location>
        <begin position="467"/>
        <end position="477"/>
    </location>
</feature>
<dbReference type="Proteomes" id="UP000612746">
    <property type="component" value="Unassembled WGS sequence"/>
</dbReference>
<dbReference type="AlphaFoldDB" id="A0A8H7ULN3"/>
<feature type="compositionally biased region" description="Polar residues" evidence="9">
    <location>
        <begin position="644"/>
        <end position="661"/>
    </location>
</feature>
<gene>
    <name evidence="11" type="ORF">INT44_009343</name>
</gene>
<comment type="subcellular location">
    <subcellularLocation>
        <location evidence="1">Nucleus</location>
    </subcellularLocation>
</comment>
<evidence type="ECO:0000256" key="5">
    <source>
        <dbReference type="ARBA" id="ARBA00023015"/>
    </source>
</evidence>
<feature type="region of interest" description="Disordered" evidence="9">
    <location>
        <begin position="420"/>
        <end position="510"/>
    </location>
</feature>
<dbReference type="EMBL" id="JAEPRA010000006">
    <property type="protein sequence ID" value="KAG2184328.1"/>
    <property type="molecule type" value="Genomic_DNA"/>
</dbReference>
<organism evidence="11 12">
    <name type="scientific">Umbelopsis vinacea</name>
    <dbReference type="NCBI Taxonomy" id="44442"/>
    <lineage>
        <taxon>Eukaryota</taxon>
        <taxon>Fungi</taxon>
        <taxon>Fungi incertae sedis</taxon>
        <taxon>Mucoromycota</taxon>
        <taxon>Mucoromycotina</taxon>
        <taxon>Umbelopsidomycetes</taxon>
        <taxon>Umbelopsidales</taxon>
        <taxon>Umbelopsidaceae</taxon>
        <taxon>Umbelopsis</taxon>
    </lineage>
</organism>
<keyword evidence="12" id="KW-1185">Reference proteome</keyword>
<feature type="region of interest" description="Disordered" evidence="9">
    <location>
        <begin position="561"/>
        <end position="679"/>
    </location>
</feature>
<evidence type="ECO:0000256" key="7">
    <source>
        <dbReference type="ARBA" id="ARBA00023242"/>
    </source>
</evidence>
<keyword evidence="7" id="KW-0539">Nucleus</keyword>
<dbReference type="PANTHER" id="PTHR10071">
    <property type="entry name" value="TRANSCRIPTION FACTOR GATA FAMILY MEMBER"/>
    <property type="match status" value="1"/>
</dbReference>
<evidence type="ECO:0000256" key="2">
    <source>
        <dbReference type="ARBA" id="ARBA00022723"/>
    </source>
</evidence>
<dbReference type="GO" id="GO:0045944">
    <property type="term" value="P:positive regulation of transcription by RNA polymerase II"/>
    <property type="evidence" value="ECO:0007669"/>
    <property type="project" value="TreeGrafter"/>
</dbReference>
<dbReference type="GO" id="GO:0000122">
    <property type="term" value="P:negative regulation of transcription by RNA polymerase II"/>
    <property type="evidence" value="ECO:0007669"/>
    <property type="project" value="TreeGrafter"/>
</dbReference>
<dbReference type="CDD" id="cd00202">
    <property type="entry name" value="ZnF_GATA"/>
    <property type="match status" value="1"/>
</dbReference>
<feature type="domain" description="GATA-type" evidence="10">
    <location>
        <begin position="507"/>
        <end position="560"/>
    </location>
</feature>
<feature type="compositionally biased region" description="Basic and acidic residues" evidence="9">
    <location>
        <begin position="420"/>
        <end position="430"/>
    </location>
</feature>
<feature type="compositionally biased region" description="Polar residues" evidence="9">
    <location>
        <begin position="568"/>
        <end position="588"/>
    </location>
</feature>
<reference evidence="11" key="1">
    <citation type="submission" date="2020-12" db="EMBL/GenBank/DDBJ databases">
        <title>Metabolic potential, ecology and presence of endohyphal bacteria is reflected in genomic diversity of Mucoromycotina.</title>
        <authorList>
            <person name="Muszewska A."/>
            <person name="Okrasinska A."/>
            <person name="Steczkiewicz K."/>
            <person name="Drgas O."/>
            <person name="Orlowska M."/>
            <person name="Perlinska-Lenart U."/>
            <person name="Aleksandrzak-Piekarczyk T."/>
            <person name="Szatraj K."/>
            <person name="Zielenkiewicz U."/>
            <person name="Pilsyk S."/>
            <person name="Malc E."/>
            <person name="Mieczkowski P."/>
            <person name="Kruszewska J.S."/>
            <person name="Biernat P."/>
            <person name="Pawlowska J."/>
        </authorList>
    </citation>
    <scope>NUCLEOTIDE SEQUENCE</scope>
    <source>
        <strain evidence="11">WA0000051536</strain>
    </source>
</reference>
<evidence type="ECO:0000256" key="6">
    <source>
        <dbReference type="ARBA" id="ARBA00023163"/>
    </source>
</evidence>
<keyword evidence="2" id="KW-0479">Metal-binding</keyword>
<dbReference type="GO" id="GO:0000981">
    <property type="term" value="F:DNA-binding transcription factor activity, RNA polymerase II-specific"/>
    <property type="evidence" value="ECO:0007669"/>
    <property type="project" value="TreeGrafter"/>
</dbReference>
<dbReference type="GO" id="GO:0000978">
    <property type="term" value="F:RNA polymerase II cis-regulatory region sequence-specific DNA binding"/>
    <property type="evidence" value="ECO:0007669"/>
    <property type="project" value="TreeGrafter"/>
</dbReference>
<feature type="compositionally biased region" description="Low complexity" evidence="9">
    <location>
        <begin position="620"/>
        <end position="636"/>
    </location>
</feature>
<comment type="caution">
    <text evidence="11">The sequence shown here is derived from an EMBL/GenBank/DDBJ whole genome shotgun (WGS) entry which is preliminary data.</text>
</comment>
<dbReference type="PROSITE" id="PS50114">
    <property type="entry name" value="GATA_ZN_FINGER_2"/>
    <property type="match status" value="1"/>
</dbReference>
<name>A0A8H7ULN3_9FUNG</name>
<dbReference type="SMART" id="SM00401">
    <property type="entry name" value="ZnF_GATA"/>
    <property type="match status" value="1"/>
</dbReference>
<evidence type="ECO:0000256" key="8">
    <source>
        <dbReference type="PROSITE-ProRule" id="PRU00094"/>
    </source>
</evidence>
<evidence type="ECO:0000313" key="12">
    <source>
        <dbReference type="Proteomes" id="UP000612746"/>
    </source>
</evidence>
<dbReference type="InterPro" id="IPR000679">
    <property type="entry name" value="Znf_GATA"/>
</dbReference>
<dbReference type="InterPro" id="IPR013860">
    <property type="entry name" value="AreA_GATA"/>
</dbReference>
<keyword evidence="6" id="KW-0804">Transcription</keyword>
<feature type="compositionally biased region" description="Polar residues" evidence="9">
    <location>
        <begin position="359"/>
        <end position="380"/>
    </location>
</feature>
<evidence type="ECO:0000256" key="9">
    <source>
        <dbReference type="SAM" id="MobiDB-lite"/>
    </source>
</evidence>
<dbReference type="PROSITE" id="PS00344">
    <property type="entry name" value="GATA_ZN_FINGER_1"/>
    <property type="match status" value="1"/>
</dbReference>